<reference evidence="3" key="1">
    <citation type="submission" date="2022-08" db="EMBL/GenBank/DDBJ databases">
        <title>Genome sequencing of Nocardioides sp. STR2.</title>
        <authorList>
            <person name="So Y."/>
        </authorList>
    </citation>
    <scope>NUCLEOTIDE SEQUENCE</scope>
    <source>
        <strain evidence="3">STR2</strain>
    </source>
</reference>
<gene>
    <name evidence="3" type="ORF">NYO98_09550</name>
</gene>
<accession>A0ABT4CC43</accession>
<protein>
    <submittedName>
        <fullName evidence="3">CDP-alcohol phosphatidyltransferase family protein</fullName>
    </submittedName>
</protein>
<keyword evidence="4" id="KW-1185">Reference proteome</keyword>
<dbReference type="EMBL" id="JAPPUX010000002">
    <property type="protein sequence ID" value="MCY4726523.1"/>
    <property type="molecule type" value="Genomic_DNA"/>
</dbReference>
<feature type="transmembrane region" description="Helical" evidence="1">
    <location>
        <begin position="163"/>
        <end position="183"/>
    </location>
</feature>
<dbReference type="InterPro" id="IPR017850">
    <property type="entry name" value="Alkaline_phosphatase_core_sf"/>
</dbReference>
<dbReference type="RefSeq" id="WP_268111401.1">
    <property type="nucleotide sequence ID" value="NZ_JAPPUX010000002.1"/>
</dbReference>
<dbReference type="SUPFAM" id="SSF53649">
    <property type="entry name" value="Alkaline phosphatase-like"/>
    <property type="match status" value="1"/>
</dbReference>
<evidence type="ECO:0000313" key="4">
    <source>
        <dbReference type="Proteomes" id="UP001074726"/>
    </source>
</evidence>
<sequence>MNGAEVPTVQRWRGLAAAGLTLLALGLVLVVLTTPRRLDEMSPSAFLRLPVELLVLLALLLVLPDRARRVRGLVVAAAGLLLAVLAVFELLDLGFGQALNRPFDPMIDWRYAGDLVDTVRGSAPGVLGVVLLAVAGVVLVAALPVVPLALLRVCRVALRHRPATARAVAVLLPAWLVLSLLGVRAGPVPVASDAAASYAVAQVARVPSQLRDQREFARSAAEDPARDTPAADLLTGLRGKDVLVVFVESYGRVALDDPGLSPDVVAALDDATRRLGGEGYRARSAWLTSPTFGAISWLAHATLQSGLWVDSQQRYDHLVTTDRETLSSLFGRAGWRTVASVPANDRDWPQGAFYGFDHVYDSRNVGYRGPRFGYPTMPDQFTLEAFQQAELAPHDRRPVMAEIDLISSHAPWSRTPDLLPQESVGDGSVYDGMPETLPSEADIWPDADRVRAAYADAIAYSLRSVTSFLSTYADDDLVVVLLGDHQPATIVSGASGHDPGHDVPVTVLSRDPEVIDALGPRGSDWGWDPGLRPSDDAPVWRMDAFRDELLRAYGPGGHTVTARAVTR</sequence>
<dbReference type="InterPro" id="IPR000917">
    <property type="entry name" value="Sulfatase_N"/>
</dbReference>
<feature type="transmembrane region" description="Helical" evidence="1">
    <location>
        <begin position="70"/>
        <end position="91"/>
    </location>
</feature>
<dbReference type="Gene3D" id="3.40.720.10">
    <property type="entry name" value="Alkaline Phosphatase, subunit A"/>
    <property type="match status" value="1"/>
</dbReference>
<feature type="transmembrane region" description="Helical" evidence="1">
    <location>
        <begin position="12"/>
        <end position="33"/>
    </location>
</feature>
<dbReference type="Pfam" id="PF00884">
    <property type="entry name" value="Sulfatase"/>
    <property type="match status" value="1"/>
</dbReference>
<evidence type="ECO:0000313" key="3">
    <source>
        <dbReference type="EMBL" id="MCY4726523.1"/>
    </source>
</evidence>
<keyword evidence="1" id="KW-0472">Membrane</keyword>
<evidence type="ECO:0000259" key="2">
    <source>
        <dbReference type="Pfam" id="PF00884"/>
    </source>
</evidence>
<evidence type="ECO:0000256" key="1">
    <source>
        <dbReference type="SAM" id="Phobius"/>
    </source>
</evidence>
<feature type="domain" description="Sulfatase N-terminal" evidence="2">
    <location>
        <begin position="309"/>
        <end position="494"/>
    </location>
</feature>
<organism evidence="3 4">
    <name type="scientific">Nocardioides pini</name>
    <dbReference type="NCBI Taxonomy" id="2975053"/>
    <lineage>
        <taxon>Bacteria</taxon>
        <taxon>Bacillati</taxon>
        <taxon>Actinomycetota</taxon>
        <taxon>Actinomycetes</taxon>
        <taxon>Propionibacteriales</taxon>
        <taxon>Nocardioidaceae</taxon>
        <taxon>Nocardioides</taxon>
    </lineage>
</organism>
<keyword evidence="1" id="KW-0812">Transmembrane</keyword>
<dbReference type="Proteomes" id="UP001074726">
    <property type="component" value="Unassembled WGS sequence"/>
</dbReference>
<feature type="transmembrane region" description="Helical" evidence="1">
    <location>
        <begin position="126"/>
        <end position="151"/>
    </location>
</feature>
<feature type="transmembrane region" description="Helical" evidence="1">
    <location>
        <begin position="45"/>
        <end position="63"/>
    </location>
</feature>
<name>A0ABT4CC43_9ACTN</name>
<keyword evidence="1" id="KW-1133">Transmembrane helix</keyword>
<proteinExistence type="predicted"/>
<comment type="caution">
    <text evidence="3">The sequence shown here is derived from an EMBL/GenBank/DDBJ whole genome shotgun (WGS) entry which is preliminary data.</text>
</comment>